<reference evidence="2" key="1">
    <citation type="submission" date="2016-11" db="EMBL/GenBank/DDBJ databases">
        <authorList>
            <person name="Varghese N."/>
            <person name="Submissions S."/>
        </authorList>
    </citation>
    <scope>NUCLEOTIDE SEQUENCE [LARGE SCALE GENOMIC DNA]</scope>
    <source>
        <strain evidence="2">DSM 27370</strain>
    </source>
</reference>
<evidence type="ECO:0000313" key="1">
    <source>
        <dbReference type="EMBL" id="SHF74692.1"/>
    </source>
</evidence>
<dbReference type="AlphaFoldDB" id="A0A1M5E6J4"/>
<keyword evidence="2" id="KW-1185">Reference proteome</keyword>
<accession>A0A1M5E6J4</accession>
<dbReference type="STRING" id="1346286.SAMN05444362_109160"/>
<dbReference type="EMBL" id="FQUC01000009">
    <property type="protein sequence ID" value="SHF74692.1"/>
    <property type="molecule type" value="Genomic_DNA"/>
</dbReference>
<sequence length="39" mass="4591">RYATLKEEDFKKLTKAINGGYNGYADRKEIWDKAKEVLK</sequence>
<feature type="non-terminal residue" evidence="1">
    <location>
        <position position="1"/>
    </location>
</feature>
<proteinExistence type="predicted"/>
<name>A0A1M5E6J4_9BACT</name>
<dbReference type="Proteomes" id="UP000184480">
    <property type="component" value="Unassembled WGS sequence"/>
</dbReference>
<organism evidence="1 2">
    <name type="scientific">Dysgonomonas macrotermitis</name>
    <dbReference type="NCBI Taxonomy" id="1346286"/>
    <lineage>
        <taxon>Bacteria</taxon>
        <taxon>Pseudomonadati</taxon>
        <taxon>Bacteroidota</taxon>
        <taxon>Bacteroidia</taxon>
        <taxon>Bacteroidales</taxon>
        <taxon>Dysgonomonadaceae</taxon>
        <taxon>Dysgonomonas</taxon>
    </lineage>
</organism>
<protein>
    <submittedName>
        <fullName evidence="1">Uncharacterized protein</fullName>
    </submittedName>
</protein>
<gene>
    <name evidence="1" type="ORF">SAMN05444362_109160</name>
</gene>
<evidence type="ECO:0000313" key="2">
    <source>
        <dbReference type="Proteomes" id="UP000184480"/>
    </source>
</evidence>